<feature type="signal peptide" evidence="10">
    <location>
        <begin position="1"/>
        <end position="19"/>
    </location>
</feature>
<dbReference type="GO" id="GO:0010008">
    <property type="term" value="C:endosome membrane"/>
    <property type="evidence" value="ECO:0007669"/>
    <property type="project" value="UniProtKB-SubCell"/>
</dbReference>
<evidence type="ECO:0000313" key="12">
    <source>
        <dbReference type="Proteomes" id="UP000238479"/>
    </source>
</evidence>
<name>A0A2P6RK77_ROSCH</name>
<evidence type="ECO:0000256" key="9">
    <source>
        <dbReference type="ARBA" id="ARBA00023136"/>
    </source>
</evidence>
<organism evidence="11 12">
    <name type="scientific">Rosa chinensis</name>
    <name type="common">China rose</name>
    <dbReference type="NCBI Taxonomy" id="74649"/>
    <lineage>
        <taxon>Eukaryota</taxon>
        <taxon>Viridiplantae</taxon>
        <taxon>Streptophyta</taxon>
        <taxon>Embryophyta</taxon>
        <taxon>Tracheophyta</taxon>
        <taxon>Spermatophyta</taxon>
        <taxon>Magnoliopsida</taxon>
        <taxon>eudicotyledons</taxon>
        <taxon>Gunneridae</taxon>
        <taxon>Pentapetalae</taxon>
        <taxon>rosids</taxon>
        <taxon>fabids</taxon>
        <taxon>Rosales</taxon>
        <taxon>Rosaceae</taxon>
        <taxon>Rosoideae</taxon>
        <taxon>Rosoideae incertae sedis</taxon>
        <taxon>Rosa</taxon>
    </lineage>
</organism>
<evidence type="ECO:0000256" key="6">
    <source>
        <dbReference type="ARBA" id="ARBA00022753"/>
    </source>
</evidence>
<keyword evidence="12" id="KW-1185">Reference proteome</keyword>
<feature type="transmembrane region" description="Helical" evidence="10">
    <location>
        <begin position="305"/>
        <end position="324"/>
    </location>
</feature>
<protein>
    <recommendedName>
        <fullName evidence="10">Transmembrane 9 superfamily member</fullName>
    </recommendedName>
</protein>
<dbReference type="AlphaFoldDB" id="A0A2P6RK77"/>
<evidence type="ECO:0000256" key="7">
    <source>
        <dbReference type="ARBA" id="ARBA00022989"/>
    </source>
</evidence>
<evidence type="ECO:0000256" key="8">
    <source>
        <dbReference type="ARBA" id="ARBA00023034"/>
    </source>
</evidence>
<evidence type="ECO:0000313" key="11">
    <source>
        <dbReference type="EMBL" id="PRQ46842.1"/>
    </source>
</evidence>
<proteinExistence type="inferred from homology"/>
<evidence type="ECO:0000256" key="1">
    <source>
        <dbReference type="ARBA" id="ARBA00004337"/>
    </source>
</evidence>
<dbReference type="GO" id="GO:0000139">
    <property type="term" value="C:Golgi membrane"/>
    <property type="evidence" value="ECO:0007669"/>
    <property type="project" value="UniProtKB-SubCell"/>
</dbReference>
<comment type="similarity">
    <text evidence="3 10">Belongs to the nonaspanin (TM9SF) (TC 9.A.2) family.</text>
</comment>
<keyword evidence="4 10" id="KW-0812">Transmembrane</keyword>
<dbReference type="Proteomes" id="UP000238479">
    <property type="component" value="Chromosome 2"/>
</dbReference>
<dbReference type="Pfam" id="PF02990">
    <property type="entry name" value="EMP70"/>
    <property type="match status" value="1"/>
</dbReference>
<keyword evidence="6" id="KW-0967">Endosome</keyword>
<comment type="caution">
    <text evidence="11">The sequence shown here is derived from an EMBL/GenBank/DDBJ whole genome shotgun (WGS) entry which is preliminary data.</text>
</comment>
<keyword evidence="7 10" id="KW-1133">Transmembrane helix</keyword>
<dbReference type="EMBL" id="PDCK01000040">
    <property type="protein sequence ID" value="PRQ46842.1"/>
    <property type="molecule type" value="Genomic_DNA"/>
</dbReference>
<dbReference type="InterPro" id="IPR004240">
    <property type="entry name" value="EMP70"/>
</dbReference>
<evidence type="ECO:0000256" key="10">
    <source>
        <dbReference type="RuleBase" id="RU363079"/>
    </source>
</evidence>
<sequence>MGILFFFILLLSLVPRSHSFYGDVARDFKNKEDTLEVKVNKLSSIKTLLPYDYYSLGYCKPPVITNSALSLGEVLRGDRIKNSIYTLKMREAEYCKVACRVKLDANSAKKFREKIDDQYVINMILDNLPAAITFEASDWNGNKSKIPVTALPVGRKGYATEVSFVHLLMLFDLKNCFCFLLTSKSLAQGSEERHFIYNHLRFNVMYHEDPKTKFSRIVGFEITPYSVNHEYKKWENEKTELVTCTTNSDLLISNLPQEIDTDKEVVFTYDVLFESSDVKWESRWDSYLSRGTDNQIHWLSMFNSLWTLLLLSGVIAMVVVRTLYKDINSYNQLETQDEAQELTGWKLVHADVFRPPPNANLLCVCVGNGVQFFGTMLITIISGLLGFLSPSNRGGLITAMVLSWMFMGLFGDTTRRTCTRCSKARNGRRLH</sequence>
<evidence type="ECO:0000256" key="2">
    <source>
        <dbReference type="ARBA" id="ARBA00004653"/>
    </source>
</evidence>
<dbReference type="PANTHER" id="PTHR10766">
    <property type="entry name" value="TRANSMEMBRANE 9 SUPERFAMILY PROTEIN"/>
    <property type="match status" value="1"/>
</dbReference>
<dbReference type="GO" id="GO:0072657">
    <property type="term" value="P:protein localization to membrane"/>
    <property type="evidence" value="ECO:0007669"/>
    <property type="project" value="TreeGrafter"/>
</dbReference>
<keyword evidence="8" id="KW-0333">Golgi apparatus</keyword>
<evidence type="ECO:0000256" key="3">
    <source>
        <dbReference type="ARBA" id="ARBA00005227"/>
    </source>
</evidence>
<feature type="chain" id="PRO_5015022730" description="Transmembrane 9 superfamily member" evidence="10">
    <location>
        <begin position="20"/>
        <end position="431"/>
    </location>
</feature>
<keyword evidence="5 10" id="KW-0732">Signal</keyword>
<evidence type="ECO:0000256" key="5">
    <source>
        <dbReference type="ARBA" id="ARBA00022729"/>
    </source>
</evidence>
<keyword evidence="9 10" id="KW-0472">Membrane</keyword>
<gene>
    <name evidence="11" type="ORF">RchiOBHm_Chr2g0093371</name>
</gene>
<comment type="caution">
    <text evidence="10">Lacks conserved residue(s) required for the propagation of feature annotation.</text>
</comment>
<accession>A0A2P6RK77</accession>
<comment type="subcellular location">
    <subcellularLocation>
        <location evidence="1">Endosome membrane</location>
        <topology evidence="1">Multi-pass membrane protein</topology>
    </subcellularLocation>
    <subcellularLocation>
        <location evidence="2">Golgi apparatus membrane</location>
        <topology evidence="2">Multi-pass membrane protein</topology>
    </subcellularLocation>
</comment>
<evidence type="ECO:0000256" key="4">
    <source>
        <dbReference type="ARBA" id="ARBA00022692"/>
    </source>
</evidence>
<dbReference type="PANTHER" id="PTHR10766:SF135">
    <property type="entry name" value="TRANSMEMBRANE 9 SUPERFAMILY MEMBER"/>
    <property type="match status" value="1"/>
</dbReference>
<feature type="transmembrane region" description="Helical" evidence="10">
    <location>
        <begin position="361"/>
        <end position="388"/>
    </location>
</feature>
<feature type="transmembrane region" description="Helical" evidence="10">
    <location>
        <begin position="394"/>
        <end position="411"/>
    </location>
</feature>
<reference evidence="11 12" key="1">
    <citation type="journal article" date="2018" name="Nat. Genet.">
        <title>The Rosa genome provides new insights in the design of modern roses.</title>
        <authorList>
            <person name="Bendahmane M."/>
        </authorList>
    </citation>
    <scope>NUCLEOTIDE SEQUENCE [LARGE SCALE GENOMIC DNA]</scope>
    <source>
        <strain evidence="12">cv. Old Blush</strain>
    </source>
</reference>
<dbReference type="Gramene" id="PRQ46842">
    <property type="protein sequence ID" value="PRQ46842"/>
    <property type="gene ID" value="RchiOBHm_Chr2g0093371"/>
</dbReference>